<evidence type="ECO:0008006" key="3">
    <source>
        <dbReference type="Google" id="ProtNLM"/>
    </source>
</evidence>
<accession>A0A4R5KV01</accession>
<keyword evidence="2" id="KW-1185">Reference proteome</keyword>
<sequence>MEMSDEPYFPQQNNVTLGHRNTCAGSIIRLPGVSVMKLNECAGRYKSFVSLGSTCQAAYQLSRLGLRQFASPLDWFISDSVDGLVRLLHHRFEGFMNFSNLQLVDRTQECFVIKDRIYDIASYHDFPLYIGRWWDAYPAFKEKMDRRVDRFWRTIQNKPVLFVRTDTSREEAQQLKRALNALMHGNFRLLIVNNNPHFTPEVLEENWGIEGVCCVTVPGGFDWRGSNEAWNLVMSSFTL</sequence>
<name>A0A4R5KV01_9BACL</name>
<gene>
    <name evidence="1" type="ORF">E1757_09620</name>
</gene>
<dbReference type="EMBL" id="SMRT01000003">
    <property type="protein sequence ID" value="TDF98770.1"/>
    <property type="molecule type" value="Genomic_DNA"/>
</dbReference>
<dbReference type="AlphaFoldDB" id="A0A4R5KV01"/>
<organism evidence="1 2">
    <name type="scientific">Paenibacillus piri</name>
    <dbReference type="NCBI Taxonomy" id="2547395"/>
    <lineage>
        <taxon>Bacteria</taxon>
        <taxon>Bacillati</taxon>
        <taxon>Bacillota</taxon>
        <taxon>Bacilli</taxon>
        <taxon>Bacillales</taxon>
        <taxon>Paenibacillaceae</taxon>
        <taxon>Paenibacillus</taxon>
    </lineage>
</organism>
<dbReference type="Pfam" id="PF08795">
    <property type="entry name" value="DUF1796"/>
    <property type="match status" value="1"/>
</dbReference>
<dbReference type="Proteomes" id="UP000295636">
    <property type="component" value="Unassembled WGS sequence"/>
</dbReference>
<evidence type="ECO:0000313" key="2">
    <source>
        <dbReference type="Proteomes" id="UP000295636"/>
    </source>
</evidence>
<proteinExistence type="predicted"/>
<protein>
    <recommendedName>
        <fullName evidence="3">Peptidase</fullName>
    </recommendedName>
</protein>
<reference evidence="1 2" key="1">
    <citation type="submission" date="2019-03" db="EMBL/GenBank/DDBJ databases">
        <title>This is whole genome sequence of Paenibacillus sp MS74 strain.</title>
        <authorList>
            <person name="Trinh H.N."/>
        </authorList>
    </citation>
    <scope>NUCLEOTIDE SEQUENCE [LARGE SCALE GENOMIC DNA]</scope>
    <source>
        <strain evidence="1 2">MS74</strain>
    </source>
</reference>
<dbReference type="OrthoDB" id="5326008at2"/>
<dbReference type="InterPro" id="IPR014903">
    <property type="entry name" value="DUF1796"/>
</dbReference>
<evidence type="ECO:0000313" key="1">
    <source>
        <dbReference type="EMBL" id="TDF98770.1"/>
    </source>
</evidence>
<comment type="caution">
    <text evidence="1">The sequence shown here is derived from an EMBL/GenBank/DDBJ whole genome shotgun (WGS) entry which is preliminary data.</text>
</comment>